<comment type="subcellular location">
    <subcellularLocation>
        <location evidence="1">Membrane</location>
    </subcellularLocation>
</comment>
<dbReference type="Pfam" id="PF01514">
    <property type="entry name" value="YscJ_FliF"/>
    <property type="match status" value="1"/>
</dbReference>
<dbReference type="GO" id="GO:0003774">
    <property type="term" value="F:cytoskeletal motor activity"/>
    <property type="evidence" value="ECO:0007669"/>
    <property type="project" value="InterPro"/>
</dbReference>
<keyword evidence="2 4" id="KW-0472">Membrane</keyword>
<keyword evidence="6" id="KW-0282">Flagellum</keyword>
<keyword evidence="6" id="KW-0966">Cell projection</keyword>
<accession>A0AAJ5X563</accession>
<dbReference type="GO" id="GO:0016020">
    <property type="term" value="C:membrane"/>
    <property type="evidence" value="ECO:0007669"/>
    <property type="project" value="UniProtKB-SubCell"/>
</dbReference>
<dbReference type="InterPro" id="IPR045851">
    <property type="entry name" value="AMP-bd_C_sf"/>
</dbReference>
<keyword evidence="4" id="KW-1133">Transmembrane helix</keyword>
<dbReference type="NCBIfam" id="TIGR00206">
    <property type="entry name" value="fliF"/>
    <property type="match status" value="1"/>
</dbReference>
<evidence type="ECO:0000256" key="4">
    <source>
        <dbReference type="SAM" id="Phobius"/>
    </source>
</evidence>
<dbReference type="InterPro" id="IPR043427">
    <property type="entry name" value="YscJ/FliF"/>
</dbReference>
<dbReference type="GO" id="GO:0009431">
    <property type="term" value="C:bacterial-type flagellum basal body, MS ring"/>
    <property type="evidence" value="ECO:0007669"/>
    <property type="project" value="InterPro"/>
</dbReference>
<protein>
    <submittedName>
        <fullName evidence="6">Flagellar basal-body MS-ring/collar protein FliF</fullName>
    </submittedName>
</protein>
<dbReference type="PANTHER" id="PTHR30046">
    <property type="entry name" value="FLAGELLAR M-RING PROTEIN"/>
    <property type="match status" value="1"/>
</dbReference>
<dbReference type="PANTHER" id="PTHR30046:SF0">
    <property type="entry name" value="FLAGELLAR M-RING PROTEIN"/>
    <property type="match status" value="1"/>
</dbReference>
<feature type="transmembrane region" description="Helical" evidence="4">
    <location>
        <begin position="373"/>
        <end position="394"/>
    </location>
</feature>
<dbReference type="GO" id="GO:0071973">
    <property type="term" value="P:bacterial-type flagellum-dependent cell motility"/>
    <property type="evidence" value="ECO:0007669"/>
    <property type="project" value="InterPro"/>
</dbReference>
<feature type="domain" description="Flagellar M-ring N-terminal" evidence="5">
    <location>
        <begin position="29"/>
        <end position="202"/>
    </location>
</feature>
<sequence>MERRQLILFGGLFAAIVLVLGLLYFAFLRPGYAMLYEDMRESDAAAIVAVLDKQGIEYKLEDNGHRIMVPEDEVSRARVLIAGSDVAIGGVVGFELFNETDMGLTEFAQKVNYQRALQGELARTIMGMEGIAFARVHLSMPERTLFRANQAGPKAAVTLQTQDGVVLDPARVLGIQQLVSAAVTDLPAREVAVLDHRGRLLSAVPIEGEEAPQVLDEQSALEEYYRARARGVAEKLIPGVPFDVRVLAVAKSAEPLPDAAPTQSTQAVAAPAADAPPSSTPATSTSTSPGERNFSLRIAFQTEMELTGEDRELLRTAITHATGLEPGRGDVLRFEVGTLTTFAPAPLMGQPEAVPLPPIAKPSNIDRAMSGNWFASAWLWGMLAILAVFILILLRRRSRLSPDEQQSFADMLAENLALKEGFADGR</sequence>
<dbReference type="PRINTS" id="PR01009">
    <property type="entry name" value="FLGMRINGFLIF"/>
</dbReference>
<feature type="region of interest" description="Disordered" evidence="3">
    <location>
        <begin position="255"/>
        <end position="292"/>
    </location>
</feature>
<dbReference type="InterPro" id="IPR006182">
    <property type="entry name" value="FliF_N_dom"/>
</dbReference>
<feature type="transmembrane region" description="Helical" evidence="4">
    <location>
        <begin position="7"/>
        <end position="27"/>
    </location>
</feature>
<keyword evidence="6" id="KW-0969">Cilium</keyword>
<dbReference type="InterPro" id="IPR000067">
    <property type="entry name" value="FlgMring_FliF"/>
</dbReference>
<gene>
    <name evidence="6" type="primary">fliF</name>
    <name evidence="6" type="ORF">P0Y56_14030</name>
</gene>
<evidence type="ECO:0000259" key="5">
    <source>
        <dbReference type="Pfam" id="PF01514"/>
    </source>
</evidence>
<dbReference type="EMBL" id="CP119316">
    <property type="protein sequence ID" value="WEK46124.1"/>
    <property type="molecule type" value="Genomic_DNA"/>
</dbReference>
<evidence type="ECO:0000256" key="2">
    <source>
        <dbReference type="ARBA" id="ARBA00023136"/>
    </source>
</evidence>
<keyword evidence="4" id="KW-0812">Transmembrane</keyword>
<evidence type="ECO:0000256" key="3">
    <source>
        <dbReference type="SAM" id="MobiDB-lite"/>
    </source>
</evidence>
<reference evidence="6" key="1">
    <citation type="submission" date="2023-03" db="EMBL/GenBank/DDBJ databases">
        <title>Andean soil-derived lignocellulolytic bacterial consortium as a source of novel taxa and putative plastic-active enzymes.</title>
        <authorList>
            <person name="Diaz-Garcia L."/>
            <person name="Chuvochina M."/>
            <person name="Feuerriegel G."/>
            <person name="Bunk B."/>
            <person name="Sproer C."/>
            <person name="Streit W.R."/>
            <person name="Rodriguez L.M."/>
            <person name="Overmann J."/>
            <person name="Jimenez D.J."/>
        </authorList>
    </citation>
    <scope>NUCLEOTIDE SEQUENCE</scope>
    <source>
        <strain evidence="6">MAG 26</strain>
    </source>
</reference>
<organism evidence="6 7">
    <name type="scientific">Candidatus Andeanibacterium colombiense</name>
    <dbReference type="NCBI Taxonomy" id="3121345"/>
    <lineage>
        <taxon>Bacteria</taxon>
        <taxon>Pseudomonadati</taxon>
        <taxon>Pseudomonadota</taxon>
        <taxon>Alphaproteobacteria</taxon>
        <taxon>Sphingomonadales</taxon>
        <taxon>Sphingomonadaceae</taxon>
        <taxon>Candidatus Andeanibacterium</taxon>
    </lineage>
</organism>
<evidence type="ECO:0000256" key="1">
    <source>
        <dbReference type="ARBA" id="ARBA00004370"/>
    </source>
</evidence>
<dbReference type="KEGG" id="acob:P0Y56_14030"/>
<feature type="compositionally biased region" description="Low complexity" evidence="3">
    <location>
        <begin position="259"/>
        <end position="289"/>
    </location>
</feature>
<evidence type="ECO:0000313" key="6">
    <source>
        <dbReference type="EMBL" id="WEK46124.1"/>
    </source>
</evidence>
<dbReference type="Proteomes" id="UP001218362">
    <property type="component" value="Chromosome"/>
</dbReference>
<name>A0AAJ5X563_9SPHN</name>
<dbReference type="AlphaFoldDB" id="A0AAJ5X563"/>
<evidence type="ECO:0000313" key="7">
    <source>
        <dbReference type="Proteomes" id="UP001218362"/>
    </source>
</evidence>
<dbReference type="Gene3D" id="3.30.300.30">
    <property type="match status" value="1"/>
</dbReference>
<proteinExistence type="predicted"/>